<gene>
    <name evidence="2" type="ORF">NDU88_003700</name>
</gene>
<sequence length="77" mass="8633">MRGAQLPVGCGTHVASERQDPRLSHSERQWKAGLPDRWCPGRPAPASNSGVRGYRKNRGEKKARAIELRMVLRGRVE</sequence>
<evidence type="ECO:0000313" key="2">
    <source>
        <dbReference type="EMBL" id="KAJ1090570.1"/>
    </source>
</evidence>
<reference evidence="2" key="1">
    <citation type="journal article" date="2022" name="bioRxiv">
        <title>Sequencing and chromosome-scale assembly of the giantPleurodeles waltlgenome.</title>
        <authorList>
            <person name="Brown T."/>
            <person name="Elewa A."/>
            <person name="Iarovenko S."/>
            <person name="Subramanian E."/>
            <person name="Araus A.J."/>
            <person name="Petzold A."/>
            <person name="Susuki M."/>
            <person name="Suzuki K.-i.T."/>
            <person name="Hayashi T."/>
            <person name="Toyoda A."/>
            <person name="Oliveira C."/>
            <person name="Osipova E."/>
            <person name="Leigh N.D."/>
            <person name="Simon A."/>
            <person name="Yun M.H."/>
        </authorList>
    </citation>
    <scope>NUCLEOTIDE SEQUENCE</scope>
    <source>
        <strain evidence="2">20211129_DDA</strain>
        <tissue evidence="2">Liver</tissue>
    </source>
</reference>
<name>A0AAV7LGA3_PLEWA</name>
<evidence type="ECO:0000313" key="3">
    <source>
        <dbReference type="Proteomes" id="UP001066276"/>
    </source>
</evidence>
<protein>
    <submittedName>
        <fullName evidence="2">Uncharacterized protein</fullName>
    </submittedName>
</protein>
<comment type="caution">
    <text evidence="2">The sequence shown here is derived from an EMBL/GenBank/DDBJ whole genome shotgun (WGS) entry which is preliminary data.</text>
</comment>
<dbReference type="AlphaFoldDB" id="A0AAV7LGA3"/>
<dbReference type="EMBL" id="JANPWB010000015">
    <property type="protein sequence ID" value="KAJ1090570.1"/>
    <property type="molecule type" value="Genomic_DNA"/>
</dbReference>
<dbReference type="Proteomes" id="UP001066276">
    <property type="component" value="Chromosome 11"/>
</dbReference>
<proteinExistence type="predicted"/>
<accession>A0AAV7LGA3</accession>
<keyword evidence="3" id="KW-1185">Reference proteome</keyword>
<feature type="region of interest" description="Disordered" evidence="1">
    <location>
        <begin position="1"/>
        <end position="60"/>
    </location>
</feature>
<feature type="compositionally biased region" description="Basic and acidic residues" evidence="1">
    <location>
        <begin position="15"/>
        <end position="30"/>
    </location>
</feature>
<organism evidence="2 3">
    <name type="scientific">Pleurodeles waltl</name>
    <name type="common">Iberian ribbed newt</name>
    <dbReference type="NCBI Taxonomy" id="8319"/>
    <lineage>
        <taxon>Eukaryota</taxon>
        <taxon>Metazoa</taxon>
        <taxon>Chordata</taxon>
        <taxon>Craniata</taxon>
        <taxon>Vertebrata</taxon>
        <taxon>Euteleostomi</taxon>
        <taxon>Amphibia</taxon>
        <taxon>Batrachia</taxon>
        <taxon>Caudata</taxon>
        <taxon>Salamandroidea</taxon>
        <taxon>Salamandridae</taxon>
        <taxon>Pleurodelinae</taxon>
        <taxon>Pleurodeles</taxon>
    </lineage>
</organism>
<evidence type="ECO:0000256" key="1">
    <source>
        <dbReference type="SAM" id="MobiDB-lite"/>
    </source>
</evidence>